<dbReference type="GO" id="GO:0005047">
    <property type="term" value="F:signal recognition particle binding"/>
    <property type="evidence" value="ECO:0007669"/>
    <property type="project" value="InterPro"/>
</dbReference>
<dbReference type="GO" id="GO:0005525">
    <property type="term" value="F:GTP binding"/>
    <property type="evidence" value="ECO:0007669"/>
    <property type="project" value="UniProtKB-KW"/>
</dbReference>
<dbReference type="Pfam" id="PF04086">
    <property type="entry name" value="SRP-alpha_N"/>
    <property type="match status" value="1"/>
</dbReference>
<dbReference type="Proteomes" id="UP000502823">
    <property type="component" value="Unassembled WGS sequence"/>
</dbReference>
<evidence type="ECO:0000256" key="2">
    <source>
        <dbReference type="ARBA" id="ARBA00008531"/>
    </source>
</evidence>
<feature type="region of interest" description="Disordered" evidence="8">
    <location>
        <begin position="245"/>
        <end position="268"/>
    </location>
</feature>
<dbReference type="InterPro" id="IPR000897">
    <property type="entry name" value="SRP54_GTPase_dom"/>
</dbReference>
<dbReference type="Gene3D" id="1.20.120.140">
    <property type="entry name" value="Signal recognition particle SRP54, nucleotide-binding domain"/>
    <property type="match status" value="1"/>
</dbReference>
<dbReference type="PROSITE" id="PS00300">
    <property type="entry name" value="SRP54"/>
    <property type="match status" value="1"/>
</dbReference>
<dbReference type="CDD" id="cd17876">
    <property type="entry name" value="SRalpha_C"/>
    <property type="match status" value="1"/>
</dbReference>
<evidence type="ECO:0000256" key="1">
    <source>
        <dbReference type="ARBA" id="ARBA00004397"/>
    </source>
</evidence>
<dbReference type="Gene3D" id="3.30.450.60">
    <property type="match status" value="1"/>
</dbReference>
<dbReference type="InterPro" id="IPR003593">
    <property type="entry name" value="AAA+_ATPase"/>
</dbReference>
<evidence type="ECO:0000313" key="10">
    <source>
        <dbReference type="EMBL" id="GFG32209.1"/>
    </source>
</evidence>
<dbReference type="SMART" id="SM00962">
    <property type="entry name" value="SRP54"/>
    <property type="match status" value="1"/>
</dbReference>
<accession>A0A6L2PI14</accession>
<dbReference type="InterPro" id="IPR042101">
    <property type="entry name" value="SRP54_N_sf"/>
</dbReference>
<reference evidence="11" key="1">
    <citation type="submission" date="2020-01" db="EMBL/GenBank/DDBJ databases">
        <title>Draft genome sequence of the Termite Coptotermes fromosanus.</title>
        <authorList>
            <person name="Itakura S."/>
            <person name="Yosikawa Y."/>
            <person name="Umezawa K."/>
        </authorList>
    </citation>
    <scope>NUCLEOTIDE SEQUENCE [LARGE SCALE GENOMIC DNA]</scope>
</reference>
<dbReference type="GO" id="GO:0003924">
    <property type="term" value="F:GTPase activity"/>
    <property type="evidence" value="ECO:0007669"/>
    <property type="project" value="InterPro"/>
</dbReference>
<dbReference type="InterPro" id="IPR011012">
    <property type="entry name" value="Longin-like_dom_sf"/>
</dbReference>
<name>A0A6L2PI14_COPFO</name>
<dbReference type="SUPFAM" id="SSF47364">
    <property type="entry name" value="Domain of the SRP/SRP receptor G-proteins"/>
    <property type="match status" value="1"/>
</dbReference>
<dbReference type="SUPFAM" id="SSF52540">
    <property type="entry name" value="P-loop containing nucleoside triphosphate hydrolases"/>
    <property type="match status" value="1"/>
</dbReference>
<dbReference type="EMBL" id="BLKM01011106">
    <property type="protein sequence ID" value="GFG32209.1"/>
    <property type="molecule type" value="Genomic_DNA"/>
</dbReference>
<comment type="caution">
    <text evidence="10">The sequence shown here is derived from an EMBL/GenBank/DDBJ whole genome shotgun (WGS) entry which is preliminary data.</text>
</comment>
<dbReference type="InParanoid" id="A0A6L2PI14"/>
<comment type="subcellular location">
    <subcellularLocation>
        <location evidence="1">Endoplasmic reticulum membrane</location>
        <topology evidence="1">Peripheral membrane protein</topology>
        <orientation evidence="1">Cytoplasmic side</orientation>
    </subcellularLocation>
</comment>
<dbReference type="PANTHER" id="PTHR43134">
    <property type="entry name" value="SIGNAL RECOGNITION PARTICLE RECEPTOR SUBUNIT ALPHA"/>
    <property type="match status" value="1"/>
</dbReference>
<keyword evidence="6" id="KW-0472">Membrane</keyword>
<dbReference type="InterPro" id="IPR036225">
    <property type="entry name" value="SRP/SRP_N"/>
</dbReference>
<dbReference type="InterPro" id="IPR013822">
    <property type="entry name" value="Signal_recog_particl_SRP54_hlx"/>
</dbReference>
<dbReference type="InterPro" id="IPR007222">
    <property type="entry name" value="Sig_recog_particle_rcpt_asu_N"/>
</dbReference>
<comment type="similarity">
    <text evidence="2">Belongs to the GTP-binding SRP family.</text>
</comment>
<dbReference type="FunCoup" id="A0A6L2PI14">
    <property type="interactions" value="1742"/>
</dbReference>
<dbReference type="GO" id="GO:0005785">
    <property type="term" value="C:signal recognition particle receptor complex"/>
    <property type="evidence" value="ECO:0007669"/>
    <property type="project" value="InterPro"/>
</dbReference>
<evidence type="ECO:0000313" key="11">
    <source>
        <dbReference type="Proteomes" id="UP000502823"/>
    </source>
</evidence>
<feature type="domain" description="SRP54-type proteins GTP-binding" evidence="9">
    <location>
        <begin position="633"/>
        <end position="646"/>
    </location>
</feature>
<evidence type="ECO:0000256" key="4">
    <source>
        <dbReference type="ARBA" id="ARBA00022824"/>
    </source>
</evidence>
<keyword evidence="5" id="KW-0342">GTP-binding</keyword>
<evidence type="ECO:0000256" key="3">
    <source>
        <dbReference type="ARBA" id="ARBA00022741"/>
    </source>
</evidence>
<evidence type="ECO:0000256" key="5">
    <source>
        <dbReference type="ARBA" id="ARBA00023134"/>
    </source>
</evidence>
<dbReference type="GO" id="GO:0006886">
    <property type="term" value="P:intracellular protein transport"/>
    <property type="evidence" value="ECO:0007669"/>
    <property type="project" value="InterPro"/>
</dbReference>
<sequence>MDVRIPKFTYKCAGKPGKACALTNATVSALLLDDPWWWHNNMTIFHNLRFMTYNQNHGLEFDRDFERTGNSSFEHNALTLKYKLDNEFELVFVVAYQKILQLSYVDKFLNDIHLEFRDKYKTDLHEGLYFQGFDDFICNFKAVLNSAEEWGKHQAKIPKQMRTFEESSKSKKTVASMIERKNDEKENKRTGVKIFSPCAASHIVVKNAEPPKVEPPSSNGEVDEETLQQNRLRIAQRMAAAVRCSHCRKSPKPPKEGKKPRVWDLGGNTKDLANLEYTKDKPTDGMPGRDDIQPDTKIIGSMAGGIRDLEVESDSEDEVEYEEEVNAEPHKQSAASGVKSGGIFSVFRGLVGSKNLTQESMQPVLDKLKDHLIAKNVAADIAHKLCVSVAAKLEGKVLGTFESVATIVKTTLTEALVQILSPKRRVDILRDAMEAKKQSRPYVMTFCGVNGVGKSTNLAKICFWLIENNFRVLIAACDTFRAGAVEQLRTHTRHLNALHPADKHGGQQMVQLYEKGYGKDAAGIAMEAINFARDQKIDVVLVDTAGRMQDNEPLMRALAKLIKVNQPDLVLFVGEALVGNEAVDQLVKFNQAMADHSSSANPHLIDGIVLTKFDTIDDKVGAAISMTYITGQPIVFVGTGQTYPDLKSLNAKAVVHALMK</sequence>
<dbReference type="GO" id="GO:0006614">
    <property type="term" value="P:SRP-dependent cotranslational protein targeting to membrane"/>
    <property type="evidence" value="ECO:0007669"/>
    <property type="project" value="InterPro"/>
</dbReference>
<keyword evidence="11" id="KW-1185">Reference proteome</keyword>
<dbReference type="FunFam" id="3.40.50.300:FF:000188">
    <property type="entry name" value="signal recognition particle receptor subunit alpha"/>
    <property type="match status" value="1"/>
</dbReference>
<dbReference type="SMART" id="SM00382">
    <property type="entry name" value="AAA"/>
    <property type="match status" value="1"/>
</dbReference>
<dbReference type="CDD" id="cd14826">
    <property type="entry name" value="SR_alpha_SRX"/>
    <property type="match status" value="1"/>
</dbReference>
<feature type="compositionally biased region" description="Basic and acidic residues" evidence="8">
    <location>
        <begin position="253"/>
        <end position="262"/>
    </location>
</feature>
<dbReference type="Pfam" id="PF00448">
    <property type="entry name" value="SRP54"/>
    <property type="match status" value="1"/>
</dbReference>
<keyword evidence="4" id="KW-0256">Endoplasmic reticulum</keyword>
<keyword evidence="3" id="KW-0547">Nucleotide-binding</keyword>
<dbReference type="OrthoDB" id="1727884at2759"/>
<keyword evidence="7" id="KW-0675">Receptor</keyword>
<dbReference type="Pfam" id="PF02881">
    <property type="entry name" value="SRP54_N"/>
    <property type="match status" value="1"/>
</dbReference>
<dbReference type="InterPro" id="IPR027417">
    <property type="entry name" value="P-loop_NTPase"/>
</dbReference>
<protein>
    <recommendedName>
        <fullName evidence="9">SRP54-type proteins GTP-binding domain-containing protein</fullName>
    </recommendedName>
</protein>
<dbReference type="SUPFAM" id="SSF64356">
    <property type="entry name" value="SNARE-like"/>
    <property type="match status" value="1"/>
</dbReference>
<gene>
    <name evidence="10" type="ORF">Cfor_06602</name>
</gene>
<dbReference type="AlphaFoldDB" id="A0A6L2PI14"/>
<evidence type="ECO:0000256" key="8">
    <source>
        <dbReference type="SAM" id="MobiDB-lite"/>
    </source>
</evidence>
<organism evidence="10 11">
    <name type="scientific">Coptotermes formosanus</name>
    <name type="common">Formosan subterranean termite</name>
    <dbReference type="NCBI Taxonomy" id="36987"/>
    <lineage>
        <taxon>Eukaryota</taxon>
        <taxon>Metazoa</taxon>
        <taxon>Ecdysozoa</taxon>
        <taxon>Arthropoda</taxon>
        <taxon>Hexapoda</taxon>
        <taxon>Insecta</taxon>
        <taxon>Pterygota</taxon>
        <taxon>Neoptera</taxon>
        <taxon>Polyneoptera</taxon>
        <taxon>Dictyoptera</taxon>
        <taxon>Blattodea</taxon>
        <taxon>Blattoidea</taxon>
        <taxon>Termitoidae</taxon>
        <taxon>Rhinotermitidae</taxon>
        <taxon>Coptotermes</taxon>
    </lineage>
</organism>
<evidence type="ECO:0000256" key="6">
    <source>
        <dbReference type="ARBA" id="ARBA00023136"/>
    </source>
</evidence>
<dbReference type="Gene3D" id="3.40.50.300">
    <property type="entry name" value="P-loop containing nucleotide triphosphate hydrolases"/>
    <property type="match status" value="1"/>
</dbReference>
<dbReference type="PANTHER" id="PTHR43134:SF1">
    <property type="entry name" value="SIGNAL RECOGNITION PARTICLE RECEPTOR SUBUNIT ALPHA"/>
    <property type="match status" value="1"/>
</dbReference>
<dbReference type="SMART" id="SM00963">
    <property type="entry name" value="SRP54_N"/>
    <property type="match status" value="1"/>
</dbReference>
<evidence type="ECO:0000256" key="7">
    <source>
        <dbReference type="ARBA" id="ARBA00023170"/>
    </source>
</evidence>
<proteinExistence type="inferred from homology"/>
<evidence type="ECO:0000259" key="9">
    <source>
        <dbReference type="PROSITE" id="PS00300"/>
    </source>
</evidence>